<comment type="caution">
    <text evidence="2">The sequence shown here is derived from an EMBL/GenBank/DDBJ whole genome shotgun (WGS) entry which is preliminary data.</text>
</comment>
<feature type="region of interest" description="Disordered" evidence="1">
    <location>
        <begin position="74"/>
        <end position="141"/>
    </location>
</feature>
<accession>A0AAV5SGQ8</accession>
<evidence type="ECO:0000256" key="1">
    <source>
        <dbReference type="SAM" id="MobiDB-lite"/>
    </source>
</evidence>
<feature type="non-terminal residue" evidence="2">
    <location>
        <position position="183"/>
    </location>
</feature>
<reference evidence="2" key="1">
    <citation type="submission" date="2023-10" db="EMBL/GenBank/DDBJ databases">
        <title>Genome assembly of Pristionchus species.</title>
        <authorList>
            <person name="Yoshida K."/>
            <person name="Sommer R.J."/>
        </authorList>
    </citation>
    <scope>NUCLEOTIDE SEQUENCE</scope>
    <source>
        <strain evidence="2">RS0144</strain>
    </source>
</reference>
<evidence type="ECO:0000313" key="2">
    <source>
        <dbReference type="EMBL" id="GMS81862.1"/>
    </source>
</evidence>
<organism evidence="2 3">
    <name type="scientific">Pristionchus entomophagus</name>
    <dbReference type="NCBI Taxonomy" id="358040"/>
    <lineage>
        <taxon>Eukaryota</taxon>
        <taxon>Metazoa</taxon>
        <taxon>Ecdysozoa</taxon>
        <taxon>Nematoda</taxon>
        <taxon>Chromadorea</taxon>
        <taxon>Rhabditida</taxon>
        <taxon>Rhabditina</taxon>
        <taxon>Diplogasteromorpha</taxon>
        <taxon>Diplogasteroidea</taxon>
        <taxon>Neodiplogasteridae</taxon>
        <taxon>Pristionchus</taxon>
    </lineage>
</organism>
<keyword evidence="3" id="KW-1185">Reference proteome</keyword>
<feature type="compositionally biased region" description="Basic and acidic residues" evidence="1">
    <location>
        <begin position="108"/>
        <end position="127"/>
    </location>
</feature>
<name>A0AAV5SGQ8_9BILA</name>
<sequence length="183" mass="19652">MAPLFPFCGASSGWNLAEGTMAGARSEVTVVKKPAAAGSRSRISSNRGRPPRPLAAAADAAALVAAEAADSAAAAAAQMSRQTSVTRSEKSEGALVEEEAVAAEVEEASIREKEEEAKHVEERRDSHVSNASTETMERRRRLDHRNSEIQIEEILERVFLDVTSPQTACCDVQIPSRVHTKKV</sequence>
<dbReference type="EMBL" id="BTSX01000001">
    <property type="protein sequence ID" value="GMS81862.1"/>
    <property type="molecule type" value="Genomic_DNA"/>
</dbReference>
<feature type="compositionally biased region" description="Low complexity" evidence="1">
    <location>
        <begin position="34"/>
        <end position="48"/>
    </location>
</feature>
<gene>
    <name evidence="2" type="ORF">PENTCL1PPCAC_4037</name>
</gene>
<feature type="compositionally biased region" description="Acidic residues" evidence="1">
    <location>
        <begin position="95"/>
        <end position="107"/>
    </location>
</feature>
<feature type="region of interest" description="Disordered" evidence="1">
    <location>
        <begin position="33"/>
        <end position="55"/>
    </location>
</feature>
<dbReference type="Proteomes" id="UP001432027">
    <property type="component" value="Unassembled WGS sequence"/>
</dbReference>
<proteinExistence type="predicted"/>
<evidence type="ECO:0000313" key="3">
    <source>
        <dbReference type="Proteomes" id="UP001432027"/>
    </source>
</evidence>
<protein>
    <submittedName>
        <fullName evidence="2">Uncharacterized protein</fullName>
    </submittedName>
</protein>
<dbReference type="AlphaFoldDB" id="A0AAV5SGQ8"/>